<evidence type="ECO:0000259" key="4">
    <source>
        <dbReference type="Pfam" id="PF00496"/>
    </source>
</evidence>
<dbReference type="AlphaFoldDB" id="A0A5A5TAY2"/>
<dbReference type="PANTHER" id="PTHR30290:SF82">
    <property type="entry name" value="ABC-TYPE DIPEPTIDE_OLIGOPEPTIDE TRANSPORT SYSTEM, PERIPLASMIC COMPONENT"/>
    <property type="match status" value="1"/>
</dbReference>
<dbReference type="GO" id="GO:0043190">
    <property type="term" value="C:ATP-binding cassette (ABC) transporter complex"/>
    <property type="evidence" value="ECO:0007669"/>
    <property type="project" value="InterPro"/>
</dbReference>
<keyword evidence="3" id="KW-0732">Signal</keyword>
<dbReference type="InterPro" id="IPR039424">
    <property type="entry name" value="SBP_5"/>
</dbReference>
<dbReference type="GO" id="GO:0042597">
    <property type="term" value="C:periplasmic space"/>
    <property type="evidence" value="ECO:0007669"/>
    <property type="project" value="UniProtKB-ARBA"/>
</dbReference>
<protein>
    <submittedName>
        <fullName evidence="5">Peptide ABC transporter substrate-binding protein</fullName>
    </submittedName>
</protein>
<dbReference type="InterPro" id="IPR000914">
    <property type="entry name" value="SBP_5_dom"/>
</dbReference>
<dbReference type="GO" id="GO:0015833">
    <property type="term" value="P:peptide transport"/>
    <property type="evidence" value="ECO:0007669"/>
    <property type="project" value="TreeGrafter"/>
</dbReference>
<keyword evidence="6" id="KW-1185">Reference proteome</keyword>
<proteinExistence type="inferred from homology"/>
<dbReference type="PROSITE" id="PS01040">
    <property type="entry name" value="SBP_BACTERIAL_5"/>
    <property type="match status" value="1"/>
</dbReference>
<feature type="domain" description="Solute-binding protein family 5" evidence="4">
    <location>
        <begin position="92"/>
        <end position="461"/>
    </location>
</feature>
<dbReference type="Proteomes" id="UP000322530">
    <property type="component" value="Unassembled WGS sequence"/>
</dbReference>
<evidence type="ECO:0000313" key="5">
    <source>
        <dbReference type="EMBL" id="GCF08405.1"/>
    </source>
</evidence>
<dbReference type="InterPro" id="IPR023765">
    <property type="entry name" value="SBP_5_CS"/>
</dbReference>
<dbReference type="PIRSF" id="PIRSF002741">
    <property type="entry name" value="MppA"/>
    <property type="match status" value="1"/>
</dbReference>
<comment type="similarity">
    <text evidence="2">Belongs to the bacterial solute-binding protein 5 family.</text>
</comment>
<dbReference type="EMBL" id="BIXY01000023">
    <property type="protein sequence ID" value="GCF08405.1"/>
    <property type="molecule type" value="Genomic_DNA"/>
</dbReference>
<evidence type="ECO:0000313" key="6">
    <source>
        <dbReference type="Proteomes" id="UP000322530"/>
    </source>
</evidence>
<dbReference type="GO" id="GO:1904680">
    <property type="term" value="F:peptide transmembrane transporter activity"/>
    <property type="evidence" value="ECO:0007669"/>
    <property type="project" value="TreeGrafter"/>
</dbReference>
<accession>A0A5A5TAY2</accession>
<evidence type="ECO:0000256" key="1">
    <source>
        <dbReference type="ARBA" id="ARBA00004193"/>
    </source>
</evidence>
<dbReference type="Pfam" id="PF00496">
    <property type="entry name" value="SBP_bac_5"/>
    <property type="match status" value="1"/>
</dbReference>
<comment type="subcellular location">
    <subcellularLocation>
        <location evidence="1">Cell membrane</location>
        <topology evidence="1">Lipid-anchor</topology>
    </subcellularLocation>
</comment>
<dbReference type="RefSeq" id="WP_235932537.1">
    <property type="nucleotide sequence ID" value="NZ_BIXY01000023.1"/>
</dbReference>
<evidence type="ECO:0000256" key="3">
    <source>
        <dbReference type="ARBA" id="ARBA00022729"/>
    </source>
</evidence>
<evidence type="ECO:0000256" key="2">
    <source>
        <dbReference type="ARBA" id="ARBA00005695"/>
    </source>
</evidence>
<comment type="caution">
    <text evidence="5">The sequence shown here is derived from an EMBL/GenBank/DDBJ whole genome shotgun (WGS) entry which is preliminary data.</text>
</comment>
<name>A0A5A5TAY2_9CHLR</name>
<dbReference type="Gene3D" id="3.90.76.10">
    <property type="entry name" value="Dipeptide-binding Protein, Domain 1"/>
    <property type="match status" value="1"/>
</dbReference>
<dbReference type="PANTHER" id="PTHR30290">
    <property type="entry name" value="PERIPLASMIC BINDING COMPONENT OF ABC TRANSPORTER"/>
    <property type="match status" value="1"/>
</dbReference>
<dbReference type="Gene3D" id="3.10.105.10">
    <property type="entry name" value="Dipeptide-binding Protein, Domain 3"/>
    <property type="match status" value="1"/>
</dbReference>
<gene>
    <name evidence="5" type="ORF">KDI_19690</name>
</gene>
<sequence>MASSTLFMQKVKVNRGQLILSLLIILSAVLAACGSGGTTSTTSNKNSTLVLQANQSGDYPKNYNPYSGSVIGGTQGLIYETLLSYNRLDGSIKPWLASDYKVASDATSVTFTIRKGVKWSDGQALTSDDVVFTLQLIQKYQGLDVNGMDSYIKSVVAPDASTVAVTLTKPYFPILWYLGGQTYIVPRHTWSKIKGDPSQYGDPDPIGTGPYVTKNFTPQLVTLTKNKNYWQPGKPEVTTIKIPAFNSNSGVELALEHGQIDWTNLYIQNVEKSFVARSKDYHYWYPTSDIVYLYLNLKKAPFNQLAVRQAISAAIDRDQLNTAGEGGYEPAATPTGLLPTNSSYLLPEYKGLKFTYNPSQTASTLESIGYTKGSDGIYQKNGKQLAFNLNVVSGFTDWINDAQLMSRSLNKAGMKVTVNTIDYNTYYNNLQLGDYDTAMLWTNPGPTPYYLYNALLGSTNTAPIGQLAASNYERWSDPATDKLLNQYSSTTDKTVQMQAIQGLQKILVEQLPSIPLTYEPYWYQYSTAKFTGWPTQSNPYAAPGTAEYPDIEYVILNLHPVN</sequence>
<dbReference type="CDD" id="cd08509">
    <property type="entry name" value="PBP2_TmCBP_oligosaccharides_like"/>
    <property type="match status" value="1"/>
</dbReference>
<organism evidence="5 6">
    <name type="scientific">Dictyobacter arantiisoli</name>
    <dbReference type="NCBI Taxonomy" id="2014874"/>
    <lineage>
        <taxon>Bacteria</taxon>
        <taxon>Bacillati</taxon>
        <taxon>Chloroflexota</taxon>
        <taxon>Ktedonobacteria</taxon>
        <taxon>Ktedonobacterales</taxon>
        <taxon>Dictyobacteraceae</taxon>
        <taxon>Dictyobacter</taxon>
    </lineage>
</organism>
<dbReference type="InterPro" id="IPR030678">
    <property type="entry name" value="Peptide/Ni-bd"/>
</dbReference>
<dbReference type="Gene3D" id="3.40.190.10">
    <property type="entry name" value="Periplasmic binding protein-like II"/>
    <property type="match status" value="1"/>
</dbReference>
<dbReference type="SUPFAM" id="SSF53850">
    <property type="entry name" value="Periplasmic binding protein-like II"/>
    <property type="match status" value="1"/>
</dbReference>
<reference evidence="5 6" key="1">
    <citation type="submission" date="2019-01" db="EMBL/GenBank/DDBJ databases">
        <title>Draft genome sequence of Dictyobacter sp. Uno17.</title>
        <authorList>
            <person name="Wang C.M."/>
            <person name="Zheng Y."/>
            <person name="Sakai Y."/>
            <person name="Abe K."/>
            <person name="Yokota A."/>
            <person name="Yabe S."/>
        </authorList>
    </citation>
    <scope>NUCLEOTIDE SEQUENCE [LARGE SCALE GENOMIC DNA]</scope>
    <source>
        <strain evidence="5 6">Uno17</strain>
    </source>
</reference>